<name>A0ACC3D3S3_9PEZI</name>
<gene>
    <name evidence="1" type="ORF">LTS18_006306</name>
</gene>
<evidence type="ECO:0000313" key="2">
    <source>
        <dbReference type="Proteomes" id="UP001186974"/>
    </source>
</evidence>
<comment type="caution">
    <text evidence="1">The sequence shown here is derived from an EMBL/GenBank/DDBJ whole genome shotgun (WGS) entry which is preliminary data.</text>
</comment>
<accession>A0ACC3D3S3</accession>
<proteinExistence type="predicted"/>
<dbReference type="Proteomes" id="UP001186974">
    <property type="component" value="Unassembled WGS sequence"/>
</dbReference>
<protein>
    <submittedName>
        <fullName evidence="1">Uncharacterized protein</fullName>
    </submittedName>
</protein>
<dbReference type="EMBL" id="JAWDJW010007855">
    <property type="protein sequence ID" value="KAK3061421.1"/>
    <property type="molecule type" value="Genomic_DNA"/>
</dbReference>
<sequence length="335" mass="36557">MREALTASEGLQLHDPSSDRETIERLRHSGWDDITSLEQRAFQPPSTNSARFLDDLQPVATLLRTKRSKRCRTCRAMLFRPEGKPTSTRHKIRLLSLDRIPKITLRALSASPVTANILTGPPPSASNPNLNPTSFDYAALKPGKPTLFLLTLTNPLEESVSVTLATEGMTQGMIKSKITILCPQFEIGANTDVWDEALNPVRDKRRSNMLALGSASASTAGLAAGAGGAGDAAGPKQAEAGKIWDKGRNWTSVIVEVVPGAKLTAGREVDEQMRREETEGEDVLEIPVFVRMGYEVEVQGDSGVGEREEGRKRGEKERREEAFWCVLGVGRVGRA</sequence>
<evidence type="ECO:0000313" key="1">
    <source>
        <dbReference type="EMBL" id="KAK3061421.1"/>
    </source>
</evidence>
<organism evidence="1 2">
    <name type="scientific">Coniosporium uncinatum</name>
    <dbReference type="NCBI Taxonomy" id="93489"/>
    <lineage>
        <taxon>Eukaryota</taxon>
        <taxon>Fungi</taxon>
        <taxon>Dikarya</taxon>
        <taxon>Ascomycota</taxon>
        <taxon>Pezizomycotina</taxon>
        <taxon>Dothideomycetes</taxon>
        <taxon>Dothideomycetes incertae sedis</taxon>
        <taxon>Coniosporium</taxon>
    </lineage>
</organism>
<reference evidence="1" key="1">
    <citation type="submission" date="2024-09" db="EMBL/GenBank/DDBJ databases">
        <title>Black Yeasts Isolated from many extreme environments.</title>
        <authorList>
            <person name="Coleine C."/>
            <person name="Stajich J.E."/>
            <person name="Selbmann L."/>
        </authorList>
    </citation>
    <scope>NUCLEOTIDE SEQUENCE</scope>
    <source>
        <strain evidence="1">CCFEE 5737</strain>
    </source>
</reference>
<keyword evidence="2" id="KW-1185">Reference proteome</keyword>